<evidence type="ECO:0000313" key="2">
    <source>
        <dbReference type="Proteomes" id="UP000789920"/>
    </source>
</evidence>
<evidence type="ECO:0000313" key="1">
    <source>
        <dbReference type="EMBL" id="CAG8801318.1"/>
    </source>
</evidence>
<proteinExistence type="predicted"/>
<organism evidence="1 2">
    <name type="scientific">Racocetra persica</name>
    <dbReference type="NCBI Taxonomy" id="160502"/>
    <lineage>
        <taxon>Eukaryota</taxon>
        <taxon>Fungi</taxon>
        <taxon>Fungi incertae sedis</taxon>
        <taxon>Mucoromycota</taxon>
        <taxon>Glomeromycotina</taxon>
        <taxon>Glomeromycetes</taxon>
        <taxon>Diversisporales</taxon>
        <taxon>Gigasporaceae</taxon>
        <taxon>Racocetra</taxon>
    </lineage>
</organism>
<gene>
    <name evidence="1" type="ORF">RPERSI_LOCUS21088</name>
</gene>
<protein>
    <submittedName>
        <fullName evidence="1">36752_t:CDS:1</fullName>
    </submittedName>
</protein>
<reference evidence="1" key="1">
    <citation type="submission" date="2021-06" db="EMBL/GenBank/DDBJ databases">
        <authorList>
            <person name="Kallberg Y."/>
            <person name="Tangrot J."/>
            <person name="Rosling A."/>
        </authorList>
    </citation>
    <scope>NUCLEOTIDE SEQUENCE</scope>
    <source>
        <strain evidence="1">MA461A</strain>
    </source>
</reference>
<comment type="caution">
    <text evidence="1">The sequence shown here is derived from an EMBL/GenBank/DDBJ whole genome shotgun (WGS) entry which is preliminary data.</text>
</comment>
<dbReference type="Proteomes" id="UP000789920">
    <property type="component" value="Unassembled WGS sequence"/>
</dbReference>
<sequence length="39" mass="4466">TTITAKVPAAQKSQRRKSNTKILVMLRKIRQSLQEKVTN</sequence>
<name>A0ACA9RNZ4_9GLOM</name>
<keyword evidence="2" id="KW-1185">Reference proteome</keyword>
<dbReference type="EMBL" id="CAJVQC010060954">
    <property type="protein sequence ID" value="CAG8801318.1"/>
    <property type="molecule type" value="Genomic_DNA"/>
</dbReference>
<accession>A0ACA9RNZ4</accession>
<feature type="non-terminal residue" evidence="1">
    <location>
        <position position="1"/>
    </location>
</feature>